<dbReference type="PANTHER" id="PTHR47354:SF1">
    <property type="entry name" value="CARNITINE MONOOXYGENASE REDUCTASE SUBUNIT"/>
    <property type="match status" value="1"/>
</dbReference>
<sequence>MSASPSSRLHLQVTDFRAVARDVVLVELAAVDDTELPAFTPGAHLELHLGNGLIRHYSLLNDCRERQRYQLAIGLGDDSRGGARFIHRQLRTGDRLHAAAPRNHFMLREDAARYCFVAGGIGITPILSMVRWCQAQGKDWRLLYAVRERQRAAFLAELMTLGGERTRLHCSDEGDPLDSTALIAGLGADEELYCCGPDGLMQAIRDAGSGCAERLHFERFDAPVAPASSSGGTDAFRLELRRSALSLRVESHQSILEVLEEQGLEPPYACRAGICRTCETRVCAGEPEHFDHVLSDTERASGETLLICVSRCRGNYLELDL</sequence>
<dbReference type="GO" id="GO:0051537">
    <property type="term" value="F:2 iron, 2 sulfur cluster binding"/>
    <property type="evidence" value="ECO:0007669"/>
    <property type="project" value="UniProtKB-KW"/>
</dbReference>
<gene>
    <name evidence="9" type="ordered locus">PA14_10970</name>
</gene>
<evidence type="ECO:0000256" key="1">
    <source>
        <dbReference type="ARBA" id="ARBA00022630"/>
    </source>
</evidence>
<evidence type="ECO:0000259" key="7">
    <source>
        <dbReference type="PROSITE" id="PS51085"/>
    </source>
</evidence>
<dbReference type="GO" id="GO:0046872">
    <property type="term" value="F:metal ion binding"/>
    <property type="evidence" value="ECO:0007669"/>
    <property type="project" value="UniProtKB-KW"/>
</dbReference>
<feature type="domain" description="FAD-binding FR-type" evidence="8">
    <location>
        <begin position="6"/>
        <end position="108"/>
    </location>
</feature>
<evidence type="ECO:0000256" key="5">
    <source>
        <dbReference type="ARBA" id="ARBA00023004"/>
    </source>
</evidence>
<reference evidence="9 10" key="1">
    <citation type="journal article" date="2006" name="Genome Biol.">
        <title>Genomic analysis reveals that Pseudomonas aeruginosa virulence is combinatorial.</title>
        <authorList>
            <person name="Lee D.G."/>
            <person name="Urbach J.M."/>
            <person name="Wu G."/>
            <person name="Liberati N.T."/>
            <person name="Feinbaum R.L."/>
            <person name="Miyata S."/>
            <person name="Diggins L.T."/>
            <person name="He J."/>
            <person name="Saucier M."/>
            <person name="Deziel E."/>
            <person name="Friedman L."/>
            <person name="Li L."/>
            <person name="Grills G."/>
            <person name="Montgomery K."/>
            <person name="Kucherlapati R."/>
            <person name="Rahme L.G."/>
            <person name="Ausubel F.M."/>
        </authorList>
    </citation>
    <scope>NUCLEOTIDE SEQUENCE [LARGE SCALE GENOMIC DNA]</scope>
    <source>
        <strain evidence="9 10">UCBPP-PA14</strain>
    </source>
</reference>
<dbReference type="InterPro" id="IPR036010">
    <property type="entry name" value="2Fe-2S_ferredoxin-like_sf"/>
</dbReference>
<keyword evidence="1" id="KW-0285">Flavoprotein</keyword>
<evidence type="ECO:0000259" key="8">
    <source>
        <dbReference type="PROSITE" id="PS51384"/>
    </source>
</evidence>
<accession>A0A0H2ZFY1</accession>
<dbReference type="SUPFAM" id="SSF52343">
    <property type="entry name" value="Ferredoxin reductase-like, C-terminal NADP-linked domain"/>
    <property type="match status" value="1"/>
</dbReference>
<dbReference type="GO" id="GO:0016491">
    <property type="term" value="F:oxidoreductase activity"/>
    <property type="evidence" value="ECO:0007669"/>
    <property type="project" value="UniProtKB-KW"/>
</dbReference>
<dbReference type="Pfam" id="PF00175">
    <property type="entry name" value="NAD_binding_1"/>
    <property type="match status" value="1"/>
</dbReference>
<dbReference type="Gene3D" id="2.40.30.10">
    <property type="entry name" value="Translation factors"/>
    <property type="match status" value="1"/>
</dbReference>
<evidence type="ECO:0000256" key="4">
    <source>
        <dbReference type="ARBA" id="ARBA00023002"/>
    </source>
</evidence>
<dbReference type="Pfam" id="PF00111">
    <property type="entry name" value="Fer2"/>
    <property type="match status" value="1"/>
</dbReference>
<dbReference type="KEGG" id="pau:PA14_10970"/>
<dbReference type="AlphaFoldDB" id="A0A0H2ZFY1"/>
<dbReference type="CDD" id="cd06185">
    <property type="entry name" value="PDR_like"/>
    <property type="match status" value="1"/>
</dbReference>
<feature type="domain" description="2Fe-2S ferredoxin-type" evidence="7">
    <location>
        <begin position="236"/>
        <end position="321"/>
    </location>
</feature>
<evidence type="ECO:0000256" key="2">
    <source>
        <dbReference type="ARBA" id="ARBA00022714"/>
    </source>
</evidence>
<dbReference type="SUPFAM" id="SSF54292">
    <property type="entry name" value="2Fe-2S ferredoxin-like"/>
    <property type="match status" value="1"/>
</dbReference>
<dbReference type="Proteomes" id="UP000000653">
    <property type="component" value="Chromosome"/>
</dbReference>
<evidence type="ECO:0000313" key="9">
    <source>
        <dbReference type="EMBL" id="ABJ13366.1"/>
    </source>
</evidence>
<dbReference type="InterPro" id="IPR001433">
    <property type="entry name" value="OxRdtase_FAD/NAD-bd"/>
</dbReference>
<keyword evidence="2" id="KW-0001">2Fe-2S</keyword>
<dbReference type="InterPro" id="IPR017938">
    <property type="entry name" value="Riboflavin_synthase-like_b-brl"/>
</dbReference>
<organism evidence="9 10">
    <name type="scientific">Pseudomonas aeruginosa (strain UCBPP-PA14)</name>
    <dbReference type="NCBI Taxonomy" id="208963"/>
    <lineage>
        <taxon>Bacteria</taxon>
        <taxon>Pseudomonadati</taxon>
        <taxon>Pseudomonadota</taxon>
        <taxon>Gammaproteobacteria</taxon>
        <taxon>Pseudomonadales</taxon>
        <taxon>Pseudomonadaceae</taxon>
        <taxon>Pseudomonas</taxon>
    </lineage>
</organism>
<dbReference type="Gene3D" id="3.40.50.80">
    <property type="entry name" value="Nucleotide-binding domain of ferredoxin-NADP reductase (FNR) module"/>
    <property type="match status" value="1"/>
</dbReference>
<dbReference type="InterPro" id="IPR012675">
    <property type="entry name" value="Beta-grasp_dom_sf"/>
</dbReference>
<keyword evidence="5" id="KW-0408">Iron</keyword>
<dbReference type="SUPFAM" id="SSF63380">
    <property type="entry name" value="Riboflavin synthase domain-like"/>
    <property type="match status" value="1"/>
</dbReference>
<proteinExistence type="predicted"/>
<dbReference type="PANTHER" id="PTHR47354">
    <property type="entry name" value="NADH OXIDOREDUCTASE HCR"/>
    <property type="match status" value="1"/>
</dbReference>
<keyword evidence="4" id="KW-0560">Oxidoreductase</keyword>
<dbReference type="InterPro" id="IPR050415">
    <property type="entry name" value="MRET"/>
</dbReference>
<dbReference type="Gene3D" id="3.10.20.30">
    <property type="match status" value="1"/>
</dbReference>
<dbReference type="InterPro" id="IPR001041">
    <property type="entry name" value="2Fe-2S_ferredoxin-type"/>
</dbReference>
<name>A0A0H2ZFY1_PSEAB</name>
<evidence type="ECO:0000313" key="10">
    <source>
        <dbReference type="Proteomes" id="UP000000653"/>
    </source>
</evidence>
<dbReference type="EMBL" id="CP000438">
    <property type="protein sequence ID" value="ABJ13366.1"/>
    <property type="molecule type" value="Genomic_DNA"/>
</dbReference>
<evidence type="ECO:0000256" key="3">
    <source>
        <dbReference type="ARBA" id="ARBA00022723"/>
    </source>
</evidence>
<dbReference type="HOGENOM" id="CLU_003827_17_0_6"/>
<evidence type="ECO:0000256" key="6">
    <source>
        <dbReference type="ARBA" id="ARBA00023014"/>
    </source>
</evidence>
<dbReference type="BioCyc" id="PAER208963:G1G74-909-MONOMER"/>
<dbReference type="PROSITE" id="PS51085">
    <property type="entry name" value="2FE2S_FER_2"/>
    <property type="match status" value="1"/>
</dbReference>
<dbReference type="RefSeq" id="WP_003132330.1">
    <property type="nucleotide sequence ID" value="NC_008463.1"/>
</dbReference>
<keyword evidence="3" id="KW-0479">Metal-binding</keyword>
<dbReference type="CDD" id="cd00207">
    <property type="entry name" value="fer2"/>
    <property type="match status" value="1"/>
</dbReference>
<keyword evidence="6" id="KW-0411">Iron-sulfur</keyword>
<dbReference type="PRINTS" id="PR00409">
    <property type="entry name" value="PHDIOXRDTASE"/>
</dbReference>
<dbReference type="InterPro" id="IPR017927">
    <property type="entry name" value="FAD-bd_FR_type"/>
</dbReference>
<dbReference type="PROSITE" id="PS51384">
    <property type="entry name" value="FAD_FR"/>
    <property type="match status" value="1"/>
</dbReference>
<dbReference type="InterPro" id="IPR039261">
    <property type="entry name" value="FNR_nucleotide-bd"/>
</dbReference>
<protein>
    <submittedName>
        <fullName evidence="9">Putative flavodoxin reductase</fullName>
    </submittedName>
</protein>